<evidence type="ECO:0000313" key="1">
    <source>
        <dbReference type="EMBL" id="KAH7933783.1"/>
    </source>
</evidence>
<evidence type="ECO:0000313" key="2">
    <source>
        <dbReference type="Proteomes" id="UP000821865"/>
    </source>
</evidence>
<keyword evidence="2" id="KW-1185">Reference proteome</keyword>
<gene>
    <name evidence="1" type="ORF">HPB49_017247</name>
</gene>
<proteinExistence type="predicted"/>
<organism evidence="1 2">
    <name type="scientific">Dermacentor silvarum</name>
    <name type="common">Tick</name>
    <dbReference type="NCBI Taxonomy" id="543639"/>
    <lineage>
        <taxon>Eukaryota</taxon>
        <taxon>Metazoa</taxon>
        <taxon>Ecdysozoa</taxon>
        <taxon>Arthropoda</taxon>
        <taxon>Chelicerata</taxon>
        <taxon>Arachnida</taxon>
        <taxon>Acari</taxon>
        <taxon>Parasitiformes</taxon>
        <taxon>Ixodida</taxon>
        <taxon>Ixodoidea</taxon>
        <taxon>Ixodidae</taxon>
        <taxon>Rhipicephalinae</taxon>
        <taxon>Dermacentor</taxon>
    </lineage>
</organism>
<reference evidence="1" key="1">
    <citation type="submission" date="2020-05" db="EMBL/GenBank/DDBJ databases">
        <title>Large-scale comparative analyses of tick genomes elucidate their genetic diversity and vector capacities.</title>
        <authorList>
            <person name="Jia N."/>
            <person name="Wang J."/>
            <person name="Shi W."/>
            <person name="Du L."/>
            <person name="Sun Y."/>
            <person name="Zhan W."/>
            <person name="Jiang J."/>
            <person name="Wang Q."/>
            <person name="Zhang B."/>
            <person name="Ji P."/>
            <person name="Sakyi L.B."/>
            <person name="Cui X."/>
            <person name="Yuan T."/>
            <person name="Jiang B."/>
            <person name="Yang W."/>
            <person name="Lam T.T.-Y."/>
            <person name="Chang Q."/>
            <person name="Ding S."/>
            <person name="Wang X."/>
            <person name="Zhu J."/>
            <person name="Ruan X."/>
            <person name="Zhao L."/>
            <person name="Wei J."/>
            <person name="Que T."/>
            <person name="Du C."/>
            <person name="Cheng J."/>
            <person name="Dai P."/>
            <person name="Han X."/>
            <person name="Huang E."/>
            <person name="Gao Y."/>
            <person name="Liu J."/>
            <person name="Shao H."/>
            <person name="Ye R."/>
            <person name="Li L."/>
            <person name="Wei W."/>
            <person name="Wang X."/>
            <person name="Wang C."/>
            <person name="Yang T."/>
            <person name="Huo Q."/>
            <person name="Li W."/>
            <person name="Guo W."/>
            <person name="Chen H."/>
            <person name="Zhou L."/>
            <person name="Ni X."/>
            <person name="Tian J."/>
            <person name="Zhou Y."/>
            <person name="Sheng Y."/>
            <person name="Liu T."/>
            <person name="Pan Y."/>
            <person name="Xia L."/>
            <person name="Li J."/>
            <person name="Zhao F."/>
            <person name="Cao W."/>
        </authorList>
    </citation>
    <scope>NUCLEOTIDE SEQUENCE</scope>
    <source>
        <strain evidence="1">Dsil-2018</strain>
    </source>
</reference>
<protein>
    <submittedName>
        <fullName evidence="1">Uncharacterized protein</fullName>
    </submittedName>
</protein>
<dbReference type="EMBL" id="CM023478">
    <property type="protein sequence ID" value="KAH7933783.1"/>
    <property type="molecule type" value="Genomic_DNA"/>
</dbReference>
<name>A0ACB8C4L1_DERSI</name>
<dbReference type="Proteomes" id="UP000821865">
    <property type="component" value="Chromosome 9"/>
</dbReference>
<accession>A0ACB8C4L1</accession>
<sequence length="195" mass="21759">METLDPIYPSGEEPRPAILQGDPGTFFMERLDSVGISLTSPRLTFFRLRHNTDQPIKTIQGADLALVGGVCIHCKGSKHHLYQEDKYNLREAVPVVSSSVGEGEASTAEAAVPQSVCQRGDSEWKLVVSKKRQWKAAALRKKAWSCDLATDREGKVLATTAAKFLKFASPFTAVISQKQTCIESEKLVYFFYRFW</sequence>
<comment type="caution">
    <text evidence="1">The sequence shown here is derived from an EMBL/GenBank/DDBJ whole genome shotgun (WGS) entry which is preliminary data.</text>
</comment>